<gene>
    <name evidence="2" type="ORF">BCR44DRAFT_277816</name>
</gene>
<keyword evidence="3" id="KW-1185">Reference proteome</keyword>
<feature type="compositionally biased region" description="Basic residues" evidence="1">
    <location>
        <begin position="1"/>
        <end position="13"/>
    </location>
</feature>
<name>A0A1Y2HNW9_9FUNG</name>
<proteinExistence type="predicted"/>
<feature type="region of interest" description="Disordered" evidence="1">
    <location>
        <begin position="1"/>
        <end position="50"/>
    </location>
</feature>
<reference evidence="2 3" key="1">
    <citation type="submission" date="2016-07" db="EMBL/GenBank/DDBJ databases">
        <title>Pervasive Adenine N6-methylation of Active Genes in Fungi.</title>
        <authorList>
            <consortium name="DOE Joint Genome Institute"/>
            <person name="Mondo S.J."/>
            <person name="Dannebaum R.O."/>
            <person name="Kuo R.C."/>
            <person name="Labutti K."/>
            <person name="Haridas S."/>
            <person name="Kuo A."/>
            <person name="Salamov A."/>
            <person name="Ahrendt S.R."/>
            <person name="Lipzen A."/>
            <person name="Sullivan W."/>
            <person name="Andreopoulos W.B."/>
            <person name="Clum A."/>
            <person name="Lindquist E."/>
            <person name="Daum C."/>
            <person name="Ramamoorthy G.K."/>
            <person name="Gryganskyi A."/>
            <person name="Culley D."/>
            <person name="Magnuson J.K."/>
            <person name="James T.Y."/>
            <person name="O'Malley M.A."/>
            <person name="Stajich J.E."/>
            <person name="Spatafora J.W."/>
            <person name="Visel A."/>
            <person name="Grigoriev I.V."/>
        </authorList>
    </citation>
    <scope>NUCLEOTIDE SEQUENCE [LARGE SCALE GENOMIC DNA]</scope>
    <source>
        <strain evidence="2 3">PL171</strain>
    </source>
</reference>
<comment type="caution">
    <text evidence="2">The sequence shown here is derived from an EMBL/GenBank/DDBJ whole genome shotgun (WGS) entry which is preliminary data.</text>
</comment>
<evidence type="ECO:0000256" key="1">
    <source>
        <dbReference type="SAM" id="MobiDB-lite"/>
    </source>
</evidence>
<evidence type="ECO:0000313" key="2">
    <source>
        <dbReference type="EMBL" id="ORZ36297.1"/>
    </source>
</evidence>
<evidence type="ECO:0000313" key="3">
    <source>
        <dbReference type="Proteomes" id="UP000193411"/>
    </source>
</evidence>
<protein>
    <submittedName>
        <fullName evidence="2">Uncharacterized protein</fullName>
    </submittedName>
</protein>
<accession>A0A1Y2HNW9</accession>
<sequence length="246" mass="26929">MSSRRIGPRRWRRRLDCRNDGAIRTATRPRPQHRPPPTPAAQPNESRRQIATPTALLTFRKLDCRIGRYVNGQLRVRHNRTALANELISPRAWLPAQVQAHLAAINASSASQSLARRVLAFACTRGPCAPFSIADLFARQVAGAVGPRAGNKSVRTQLRPAVNAALVGHVYVLERVDPRRHADVRERLVAAAVANGSALRGVASGADLVVVAAVEMVGFEAPSAQDEVPAWAERRFVVRERYAIVV</sequence>
<dbReference type="AlphaFoldDB" id="A0A1Y2HNW9"/>
<dbReference type="EMBL" id="MCFL01000017">
    <property type="protein sequence ID" value="ORZ36297.1"/>
    <property type="molecule type" value="Genomic_DNA"/>
</dbReference>
<organism evidence="2 3">
    <name type="scientific">Catenaria anguillulae PL171</name>
    <dbReference type="NCBI Taxonomy" id="765915"/>
    <lineage>
        <taxon>Eukaryota</taxon>
        <taxon>Fungi</taxon>
        <taxon>Fungi incertae sedis</taxon>
        <taxon>Blastocladiomycota</taxon>
        <taxon>Blastocladiomycetes</taxon>
        <taxon>Blastocladiales</taxon>
        <taxon>Catenariaceae</taxon>
        <taxon>Catenaria</taxon>
    </lineage>
</organism>
<dbReference type="Proteomes" id="UP000193411">
    <property type="component" value="Unassembled WGS sequence"/>
</dbReference>